<name>A0A7T8QVJ2_CALRO</name>
<proteinExistence type="predicted"/>
<accession>A0A7T8QVJ2</accession>
<protein>
    <submittedName>
        <fullName evidence="2">Uncharacterized protein</fullName>
    </submittedName>
</protein>
<dbReference type="EMBL" id="CP045890">
    <property type="protein sequence ID" value="QQP56675.1"/>
    <property type="molecule type" value="Genomic_DNA"/>
</dbReference>
<dbReference type="AlphaFoldDB" id="A0A7T8QVJ2"/>
<dbReference type="Proteomes" id="UP000595437">
    <property type="component" value="Chromosome 1"/>
</dbReference>
<feature type="region of interest" description="Disordered" evidence="1">
    <location>
        <begin position="1"/>
        <end position="21"/>
    </location>
</feature>
<evidence type="ECO:0000256" key="1">
    <source>
        <dbReference type="SAM" id="MobiDB-lite"/>
    </source>
</evidence>
<evidence type="ECO:0000313" key="2">
    <source>
        <dbReference type="EMBL" id="QQP56675.1"/>
    </source>
</evidence>
<gene>
    <name evidence="2" type="ORF">FKW44_001418</name>
</gene>
<sequence>MSSPGLMKSRQRKATTPQGTFSTVWKKERSTVFQTRFSQAQVLNPTPEDLDDEKEIYGYVRVVQRSAAVAIERDDKQPDEALANLILEEILTYGNTDDEYQAISHTYAEKLKPYQA</sequence>
<evidence type="ECO:0000313" key="3">
    <source>
        <dbReference type="Proteomes" id="UP000595437"/>
    </source>
</evidence>
<keyword evidence="3" id="KW-1185">Reference proteome</keyword>
<organism evidence="2 3">
    <name type="scientific">Caligus rogercresseyi</name>
    <name type="common">Sea louse</name>
    <dbReference type="NCBI Taxonomy" id="217165"/>
    <lineage>
        <taxon>Eukaryota</taxon>
        <taxon>Metazoa</taxon>
        <taxon>Ecdysozoa</taxon>
        <taxon>Arthropoda</taxon>
        <taxon>Crustacea</taxon>
        <taxon>Multicrustacea</taxon>
        <taxon>Hexanauplia</taxon>
        <taxon>Copepoda</taxon>
        <taxon>Siphonostomatoida</taxon>
        <taxon>Caligidae</taxon>
        <taxon>Caligus</taxon>
    </lineage>
</organism>
<reference evidence="3" key="1">
    <citation type="submission" date="2021-01" db="EMBL/GenBank/DDBJ databases">
        <title>Caligus Genome Assembly.</title>
        <authorList>
            <person name="Gallardo-Escarate C."/>
        </authorList>
    </citation>
    <scope>NUCLEOTIDE SEQUENCE [LARGE SCALE GENOMIC DNA]</scope>
</reference>